<dbReference type="AlphaFoldDB" id="A0A7C6AFV4"/>
<organism evidence="1">
    <name type="scientific">candidate division WOR-3 bacterium</name>
    <dbReference type="NCBI Taxonomy" id="2052148"/>
    <lineage>
        <taxon>Bacteria</taxon>
        <taxon>Bacteria division WOR-3</taxon>
    </lineage>
</organism>
<name>A0A7C6AFV4_UNCW3</name>
<comment type="caution">
    <text evidence="1">The sequence shown here is derived from an EMBL/GenBank/DDBJ whole genome shotgun (WGS) entry which is preliminary data.</text>
</comment>
<sequence>MILTLFLFSFYLIDQPDIDFLSHGEYGLELRFGPGGEIIGYGALGLFDRLSFGMSYGASNLIGAGNPGFYKLPGLQLGLLVFDQSMMLPTVVCGFDNQGYGVYDSSRYDIMSKGLYLNIGERFEYPDLLIATNIGVNYSFEQGGRLDIFGGIKFKIGSTQLMLDYTPNFGDPKDKNKGYFNAGIRFIFYDQVFFEFALRDLLDNSNKNQQLNRMIKIGYKANF</sequence>
<accession>A0A7C6AFV4</accession>
<dbReference type="EMBL" id="DTHJ01000030">
    <property type="protein sequence ID" value="HHS62255.1"/>
    <property type="molecule type" value="Genomic_DNA"/>
</dbReference>
<evidence type="ECO:0000313" key="1">
    <source>
        <dbReference type="EMBL" id="HHS62255.1"/>
    </source>
</evidence>
<reference evidence="1" key="1">
    <citation type="journal article" date="2020" name="mSystems">
        <title>Genome- and Community-Level Interaction Insights into Carbon Utilization and Element Cycling Functions of Hydrothermarchaeota in Hydrothermal Sediment.</title>
        <authorList>
            <person name="Zhou Z."/>
            <person name="Liu Y."/>
            <person name="Xu W."/>
            <person name="Pan J."/>
            <person name="Luo Z.H."/>
            <person name="Li M."/>
        </authorList>
    </citation>
    <scope>NUCLEOTIDE SEQUENCE [LARGE SCALE GENOMIC DNA]</scope>
    <source>
        <strain evidence="1">SpSt-783</strain>
    </source>
</reference>
<gene>
    <name evidence="1" type="ORF">ENV70_01385</name>
</gene>
<protein>
    <submittedName>
        <fullName evidence="1">Uncharacterized protein</fullName>
    </submittedName>
</protein>
<proteinExistence type="predicted"/>